<reference evidence="9" key="1">
    <citation type="submission" date="2021-03" db="EMBL/GenBank/DDBJ databases">
        <authorList>
            <person name="Li Z."/>
            <person name="Yang C."/>
        </authorList>
    </citation>
    <scope>NUCLEOTIDE SEQUENCE</scope>
    <source>
        <strain evidence="9">Dzin_1.0</strain>
        <tissue evidence="9">Leaf</tissue>
    </source>
</reference>
<dbReference type="InterPro" id="IPR050239">
    <property type="entry name" value="Sigma-70_RNA_pol_init_factors"/>
</dbReference>
<dbReference type="PANTHER" id="PTHR30603:SF45">
    <property type="entry name" value="RNA POLYMERASE SIGMA FACTOR SIGF, CHLOROPLASTIC"/>
    <property type="match status" value="1"/>
</dbReference>
<dbReference type="OrthoDB" id="206108at2759"/>
<proteinExistence type="inferred from homology"/>
<dbReference type="InterPro" id="IPR013325">
    <property type="entry name" value="RNA_pol_sigma_r2"/>
</dbReference>
<evidence type="ECO:0000259" key="8">
    <source>
        <dbReference type="PROSITE" id="PS00716"/>
    </source>
</evidence>
<keyword evidence="10" id="KW-1185">Reference proteome</keyword>
<comment type="similarity">
    <text evidence="1">Belongs to the sigma-70 factor family.</text>
</comment>
<keyword evidence="3" id="KW-0731">Sigma factor</keyword>
<dbReference type="Pfam" id="PF04542">
    <property type="entry name" value="Sigma70_r2"/>
    <property type="match status" value="1"/>
</dbReference>
<keyword evidence="4" id="KW-0238">DNA-binding</keyword>
<sequence length="576" mass="65766">MDAGRGLISSPPALNLPRNHSRTPFSSTSVPVLHDQASRSVSSMPMMSVVRHFPASVLSQEQRDENKTSYSVREEKSLQHVESGLPFSEEKEKYNFEQYLKYFERRLLHQPGFCYPFQLPHHSKKPVISMSVDSVTSETNGVSSFAPLLVERNNPDCVKPEDVLALAKRAMIASRKAASLAEESDVLESEFNESHFIGLEFEDSSMGDEVLTDQEGTVRSNRRLERRLKKRKASKKPNDVVYKVSNSMTVDMNKKLHKIRNQSDPLGLFLGVPETKQLLTVKEERVLFAKIQDLMRLDEVKERLQVDFNREPTLVEWAQAVGMSCHDLQSSLHSGSRSRDRLIYANFLLVVHIAKQYEGKGLSIQDLLQEGSMGLMKSLEKFKPKAGCRFPSYAYWWIRQSIRKAIFLKSRTIRLPENVHALLKTIKTARRSCIQEGSIPTNEELAKRVGITVAKLQTLLSLSRNPLSLEERPWADQDVTFQEITADPVIEIPTLSVAKRMMRQHIRNLLGILTPRERQIIQYRFGINSKRRTLSEIGDLFSLSKERVRQVETRAMEKLKACLPTQGLEAYTELLT</sequence>
<dbReference type="InterPro" id="IPR036388">
    <property type="entry name" value="WH-like_DNA-bd_sf"/>
</dbReference>
<dbReference type="PRINTS" id="PR00046">
    <property type="entry name" value="SIGMA70FCT"/>
</dbReference>
<dbReference type="Pfam" id="PF04545">
    <property type="entry name" value="Sigma70_r4"/>
    <property type="match status" value="1"/>
</dbReference>
<dbReference type="GO" id="GO:0006352">
    <property type="term" value="P:DNA-templated transcription initiation"/>
    <property type="evidence" value="ECO:0007669"/>
    <property type="project" value="InterPro"/>
</dbReference>
<evidence type="ECO:0000313" key="10">
    <source>
        <dbReference type="Proteomes" id="UP001085076"/>
    </source>
</evidence>
<dbReference type="InterPro" id="IPR007627">
    <property type="entry name" value="RNA_pol_sigma70_r2"/>
</dbReference>
<evidence type="ECO:0000256" key="6">
    <source>
        <dbReference type="SAM" id="MobiDB-lite"/>
    </source>
</evidence>
<evidence type="ECO:0000259" key="7">
    <source>
        <dbReference type="PROSITE" id="PS00715"/>
    </source>
</evidence>
<dbReference type="Gene3D" id="1.20.120.1810">
    <property type="match status" value="1"/>
</dbReference>
<evidence type="ECO:0000256" key="4">
    <source>
        <dbReference type="ARBA" id="ARBA00023125"/>
    </source>
</evidence>
<dbReference type="Gene3D" id="1.10.10.10">
    <property type="entry name" value="Winged helix-like DNA-binding domain superfamily/Winged helix DNA-binding domain"/>
    <property type="match status" value="2"/>
</dbReference>
<dbReference type="SUPFAM" id="SSF88659">
    <property type="entry name" value="Sigma3 and sigma4 domains of RNA polymerase sigma factors"/>
    <property type="match status" value="2"/>
</dbReference>
<accession>A0A9D5CBU4</accession>
<organism evidence="9 10">
    <name type="scientific">Dioscorea zingiberensis</name>
    <dbReference type="NCBI Taxonomy" id="325984"/>
    <lineage>
        <taxon>Eukaryota</taxon>
        <taxon>Viridiplantae</taxon>
        <taxon>Streptophyta</taxon>
        <taxon>Embryophyta</taxon>
        <taxon>Tracheophyta</taxon>
        <taxon>Spermatophyta</taxon>
        <taxon>Magnoliopsida</taxon>
        <taxon>Liliopsida</taxon>
        <taxon>Dioscoreales</taxon>
        <taxon>Dioscoreaceae</taxon>
        <taxon>Dioscorea</taxon>
    </lineage>
</organism>
<reference evidence="9" key="2">
    <citation type="journal article" date="2022" name="Hortic Res">
        <title>The genome of Dioscorea zingiberensis sheds light on the biosynthesis, origin and evolution of the medicinally important diosgenin saponins.</title>
        <authorList>
            <person name="Li Y."/>
            <person name="Tan C."/>
            <person name="Li Z."/>
            <person name="Guo J."/>
            <person name="Li S."/>
            <person name="Chen X."/>
            <person name="Wang C."/>
            <person name="Dai X."/>
            <person name="Yang H."/>
            <person name="Song W."/>
            <person name="Hou L."/>
            <person name="Xu J."/>
            <person name="Tong Z."/>
            <person name="Xu A."/>
            <person name="Yuan X."/>
            <person name="Wang W."/>
            <person name="Yang Q."/>
            <person name="Chen L."/>
            <person name="Sun Z."/>
            <person name="Wang K."/>
            <person name="Pan B."/>
            <person name="Chen J."/>
            <person name="Bao Y."/>
            <person name="Liu F."/>
            <person name="Qi X."/>
            <person name="Gang D.R."/>
            <person name="Wen J."/>
            <person name="Li J."/>
        </authorList>
    </citation>
    <scope>NUCLEOTIDE SEQUENCE</scope>
    <source>
        <strain evidence="9">Dzin_1.0</strain>
    </source>
</reference>
<dbReference type="SUPFAM" id="SSF88946">
    <property type="entry name" value="Sigma2 domain of RNA polymerase sigma factors"/>
    <property type="match status" value="1"/>
</dbReference>
<dbReference type="Pfam" id="PF04539">
    <property type="entry name" value="Sigma70_r3"/>
    <property type="match status" value="1"/>
</dbReference>
<dbReference type="PROSITE" id="PS00716">
    <property type="entry name" value="SIGMA70_2"/>
    <property type="match status" value="1"/>
</dbReference>
<evidence type="ECO:0000256" key="5">
    <source>
        <dbReference type="ARBA" id="ARBA00023163"/>
    </source>
</evidence>
<dbReference type="NCBIfam" id="TIGR02937">
    <property type="entry name" value="sigma70-ECF"/>
    <property type="match status" value="1"/>
</dbReference>
<keyword evidence="2" id="KW-0805">Transcription regulation</keyword>
<dbReference type="InterPro" id="IPR007624">
    <property type="entry name" value="RNA_pol_sigma70_r3"/>
</dbReference>
<dbReference type="CDD" id="cd06171">
    <property type="entry name" value="Sigma70_r4"/>
    <property type="match status" value="1"/>
</dbReference>
<dbReference type="AlphaFoldDB" id="A0A9D5CBU4"/>
<dbReference type="Proteomes" id="UP001085076">
    <property type="component" value="Miscellaneous, Linkage group lg06"/>
</dbReference>
<dbReference type="InterPro" id="IPR000943">
    <property type="entry name" value="RNA_pol_sigma70"/>
</dbReference>
<feature type="domain" description="RNA polymerase sigma-70" evidence="8">
    <location>
        <begin position="533"/>
        <end position="559"/>
    </location>
</feature>
<protein>
    <recommendedName>
        <fullName evidence="7 8">RNA polymerase sigma-70 domain-containing protein</fullName>
    </recommendedName>
</protein>
<dbReference type="GO" id="GO:0003677">
    <property type="term" value="F:DNA binding"/>
    <property type="evidence" value="ECO:0007669"/>
    <property type="project" value="UniProtKB-KW"/>
</dbReference>
<keyword evidence="5" id="KW-0804">Transcription</keyword>
<dbReference type="EMBL" id="JAGGNH010000006">
    <property type="protein sequence ID" value="KAJ0970312.1"/>
    <property type="molecule type" value="Genomic_DNA"/>
</dbReference>
<name>A0A9D5CBU4_9LILI</name>
<dbReference type="PANTHER" id="PTHR30603">
    <property type="entry name" value="RNA POLYMERASE SIGMA FACTOR RPO"/>
    <property type="match status" value="1"/>
</dbReference>
<dbReference type="PROSITE" id="PS00715">
    <property type="entry name" value="SIGMA70_1"/>
    <property type="match status" value="1"/>
</dbReference>
<evidence type="ECO:0000256" key="3">
    <source>
        <dbReference type="ARBA" id="ARBA00023082"/>
    </source>
</evidence>
<comment type="caution">
    <text evidence="9">The sequence shown here is derived from an EMBL/GenBank/DDBJ whole genome shotgun (WGS) entry which is preliminary data.</text>
</comment>
<dbReference type="GO" id="GO:0016987">
    <property type="term" value="F:sigma factor activity"/>
    <property type="evidence" value="ECO:0007669"/>
    <property type="project" value="UniProtKB-KW"/>
</dbReference>
<feature type="region of interest" description="Disordered" evidence="6">
    <location>
        <begin position="1"/>
        <end position="32"/>
    </location>
</feature>
<dbReference type="InterPro" id="IPR014284">
    <property type="entry name" value="RNA_pol_sigma-70_dom"/>
</dbReference>
<gene>
    <name evidence="9" type="ORF">J5N97_023189</name>
</gene>
<dbReference type="InterPro" id="IPR013324">
    <property type="entry name" value="RNA_pol_sigma_r3/r4-like"/>
</dbReference>
<evidence type="ECO:0000256" key="2">
    <source>
        <dbReference type="ARBA" id="ARBA00023015"/>
    </source>
</evidence>
<evidence type="ECO:0000313" key="9">
    <source>
        <dbReference type="EMBL" id="KAJ0970312.1"/>
    </source>
</evidence>
<feature type="domain" description="RNA polymerase sigma-70" evidence="7">
    <location>
        <begin position="366"/>
        <end position="379"/>
    </location>
</feature>
<dbReference type="InterPro" id="IPR007630">
    <property type="entry name" value="RNA_pol_sigma70_r4"/>
</dbReference>
<evidence type="ECO:0000256" key="1">
    <source>
        <dbReference type="ARBA" id="ARBA00007788"/>
    </source>
</evidence>